<dbReference type="Proteomes" id="UP000823775">
    <property type="component" value="Unassembled WGS sequence"/>
</dbReference>
<accession>A0ABS8VK17</accession>
<reference evidence="2 3" key="1">
    <citation type="journal article" date="2021" name="BMC Genomics">
        <title>Datura genome reveals duplications of psychoactive alkaloid biosynthetic genes and high mutation rate following tissue culture.</title>
        <authorList>
            <person name="Rajewski A."/>
            <person name="Carter-House D."/>
            <person name="Stajich J."/>
            <person name="Litt A."/>
        </authorList>
    </citation>
    <scope>NUCLEOTIDE SEQUENCE [LARGE SCALE GENOMIC DNA]</scope>
    <source>
        <strain evidence="2">AR-01</strain>
    </source>
</reference>
<dbReference type="InterPro" id="IPR050967">
    <property type="entry name" value="Thiamine_Salvage_TenA"/>
</dbReference>
<evidence type="ECO:0000259" key="1">
    <source>
        <dbReference type="Pfam" id="PF03070"/>
    </source>
</evidence>
<dbReference type="InterPro" id="IPR004305">
    <property type="entry name" value="Thiaminase-2/PQQC"/>
</dbReference>
<name>A0ABS8VK17_DATST</name>
<dbReference type="EMBL" id="JACEIK010004747">
    <property type="protein sequence ID" value="MCD9646299.1"/>
    <property type="molecule type" value="Genomic_DNA"/>
</dbReference>
<dbReference type="InterPro" id="IPR016084">
    <property type="entry name" value="Haem_Oase-like_multi-hlx"/>
</dbReference>
<organism evidence="2 3">
    <name type="scientific">Datura stramonium</name>
    <name type="common">Jimsonweed</name>
    <name type="synonym">Common thornapple</name>
    <dbReference type="NCBI Taxonomy" id="4076"/>
    <lineage>
        <taxon>Eukaryota</taxon>
        <taxon>Viridiplantae</taxon>
        <taxon>Streptophyta</taxon>
        <taxon>Embryophyta</taxon>
        <taxon>Tracheophyta</taxon>
        <taxon>Spermatophyta</taxon>
        <taxon>Magnoliopsida</taxon>
        <taxon>eudicotyledons</taxon>
        <taxon>Gunneridae</taxon>
        <taxon>Pentapetalae</taxon>
        <taxon>asterids</taxon>
        <taxon>lamiids</taxon>
        <taxon>Solanales</taxon>
        <taxon>Solanaceae</taxon>
        <taxon>Solanoideae</taxon>
        <taxon>Datureae</taxon>
        <taxon>Datura</taxon>
    </lineage>
</organism>
<dbReference type="PANTHER" id="PTHR43198">
    <property type="entry name" value="BIFUNCTIONAL TH2 PROTEIN"/>
    <property type="match status" value="1"/>
</dbReference>
<feature type="domain" description="Thiaminase-2/PQQC" evidence="1">
    <location>
        <begin position="93"/>
        <end position="136"/>
    </location>
</feature>
<proteinExistence type="predicted"/>
<dbReference type="PANTHER" id="PTHR43198:SF2">
    <property type="entry name" value="SI:CH1073-67J19.1-RELATED"/>
    <property type="match status" value="1"/>
</dbReference>
<evidence type="ECO:0000313" key="2">
    <source>
        <dbReference type="EMBL" id="MCD9646299.1"/>
    </source>
</evidence>
<dbReference type="Pfam" id="PF03070">
    <property type="entry name" value="TENA_THI-4"/>
    <property type="match status" value="1"/>
</dbReference>
<dbReference type="Gene3D" id="1.20.910.10">
    <property type="entry name" value="Heme oxygenase-like"/>
    <property type="match status" value="1"/>
</dbReference>
<protein>
    <recommendedName>
        <fullName evidence="1">Thiaminase-2/PQQC domain-containing protein</fullName>
    </recommendedName>
</protein>
<dbReference type="SUPFAM" id="SSF48613">
    <property type="entry name" value="Heme oxygenase-like"/>
    <property type="match status" value="1"/>
</dbReference>
<sequence length="187" mass="21394">MRFLLLSPLVNRLPIPNPIFNFSNSNALFRFQFQFSFYFRQSHYLESTVTPTMASAKPKPPAVNKFPIEEGVGIARRCWIKFKKESTFALYTPFVVCLASGTLNLDTFRHYIAQDVHFLKAFVQAYEAAEECTDDDDAKVGISELRKNIIEELKMHDAVLKGVDGIFRRDSEDTEAQSISQLIKLES</sequence>
<comment type="caution">
    <text evidence="2">The sequence shown here is derived from an EMBL/GenBank/DDBJ whole genome shotgun (WGS) entry which is preliminary data.</text>
</comment>
<gene>
    <name evidence="2" type="ORF">HAX54_036029</name>
</gene>
<keyword evidence="3" id="KW-1185">Reference proteome</keyword>
<evidence type="ECO:0000313" key="3">
    <source>
        <dbReference type="Proteomes" id="UP000823775"/>
    </source>
</evidence>